<evidence type="ECO:0000313" key="2">
    <source>
        <dbReference type="EMBL" id="VDP25847.1"/>
    </source>
</evidence>
<dbReference type="SUPFAM" id="SSF55486">
    <property type="entry name" value="Metalloproteases ('zincins'), catalytic domain"/>
    <property type="match status" value="1"/>
</dbReference>
<proteinExistence type="predicted"/>
<comment type="caution">
    <text evidence="1">Lacks conserved residue(s) required for the propagation of feature annotation.</text>
</comment>
<evidence type="ECO:0000256" key="1">
    <source>
        <dbReference type="PROSITE-ProRule" id="PRU00276"/>
    </source>
</evidence>
<organism evidence="2 3">
    <name type="scientific">Schistosoma mattheei</name>
    <dbReference type="NCBI Taxonomy" id="31246"/>
    <lineage>
        <taxon>Eukaryota</taxon>
        <taxon>Metazoa</taxon>
        <taxon>Spiralia</taxon>
        <taxon>Lophotrochozoa</taxon>
        <taxon>Platyhelminthes</taxon>
        <taxon>Trematoda</taxon>
        <taxon>Digenea</taxon>
        <taxon>Strigeidida</taxon>
        <taxon>Schistosomatoidea</taxon>
        <taxon>Schistosomatidae</taxon>
        <taxon>Schistosoma</taxon>
    </lineage>
</organism>
<dbReference type="Gene3D" id="3.40.390.10">
    <property type="entry name" value="Collagenase (Catalytic Domain)"/>
    <property type="match status" value="1"/>
</dbReference>
<dbReference type="GO" id="GO:0006509">
    <property type="term" value="P:membrane protein ectodomain proteolysis"/>
    <property type="evidence" value="ECO:0007669"/>
    <property type="project" value="TreeGrafter"/>
</dbReference>
<dbReference type="InterPro" id="IPR024079">
    <property type="entry name" value="MetalloPept_cat_dom_sf"/>
</dbReference>
<gene>
    <name evidence="2" type="ORF">SMTD_LOCUS4904</name>
</gene>
<keyword evidence="3" id="KW-1185">Reference proteome</keyword>
<dbReference type="Pfam" id="PF00200">
    <property type="entry name" value="Disintegrin"/>
    <property type="match status" value="1"/>
</dbReference>
<dbReference type="Pfam" id="PF08516">
    <property type="entry name" value="ADAM_CR"/>
    <property type="match status" value="1"/>
</dbReference>
<dbReference type="Proteomes" id="UP000269396">
    <property type="component" value="Unassembled WGS sequence"/>
</dbReference>
<dbReference type="SUPFAM" id="SSF57552">
    <property type="entry name" value="Blood coagulation inhibitor (disintegrin)"/>
    <property type="match status" value="1"/>
</dbReference>
<dbReference type="PROSITE" id="PS00427">
    <property type="entry name" value="DISINTEGRIN_1"/>
    <property type="match status" value="1"/>
</dbReference>
<dbReference type="InterPro" id="IPR001762">
    <property type="entry name" value="Disintegrin_dom"/>
</dbReference>
<dbReference type="GO" id="GO:0004222">
    <property type="term" value="F:metalloendopeptidase activity"/>
    <property type="evidence" value="ECO:0007669"/>
    <property type="project" value="InterPro"/>
</dbReference>
<dbReference type="PROSITE" id="PS50215">
    <property type="entry name" value="ADAM_MEPRO"/>
    <property type="match status" value="1"/>
</dbReference>
<name>A0A183NS18_9TREM</name>
<dbReference type="PANTHER" id="PTHR11905">
    <property type="entry name" value="ADAM A DISINTEGRIN AND METALLOPROTEASE DOMAIN"/>
    <property type="match status" value="1"/>
</dbReference>
<dbReference type="SMART" id="SM00050">
    <property type="entry name" value="DISIN"/>
    <property type="match status" value="1"/>
</dbReference>
<protein>
    <submittedName>
        <fullName evidence="2">Uncharacterized protein</fullName>
    </submittedName>
</protein>
<dbReference type="InterPro" id="IPR001590">
    <property type="entry name" value="Peptidase_M12B"/>
</dbReference>
<dbReference type="InterPro" id="IPR036436">
    <property type="entry name" value="Disintegrin_dom_sf"/>
</dbReference>
<dbReference type="Gene3D" id="4.10.70.10">
    <property type="entry name" value="Disintegrin domain"/>
    <property type="match status" value="1"/>
</dbReference>
<dbReference type="InterPro" id="IPR006586">
    <property type="entry name" value="ADAM_Cys-rich"/>
</dbReference>
<sequence length="650" mass="72980">MLSLVSALQINKYNLINIDPLLKSVVQTDYGYLSNVPLPFIILFPYQARKSRNNHDTSTLGRQKLKNCYYTGTVVNQTEDYLNLDTTKSTNYVAVNTCFGLNGIIHYANQTYGIRPLHCKQCDSTAIPHLLFPHRSKLINRDVQLPVFWRPTDIFNIMNRKPLTKVEGPRIYTINLALTLDYHLFSSFGHNLERGIHYLSNVLNQVTKSFQHVPVELYLIQSEIWTLKDLIQSNVSIKTTLNNFAHFIINRRRKYHSSMFAKNNVVNKSDVVIMNPSIGNDTFGRHRIHRRSVNTDNDVLRKMSSSTSSSSLNNPSLYTKHFDVQLLLTGRRFTDPVEYIAIPDSICTPRAIGIIQVNNTDMDYHVSRLISLAIAEILGIKSFPCPPLYSCYSFDLFSDGDNSRLRLALSSGMADCLLQNIAVTKDSKSFIDTCGNGQIDRGEECDPVVRRSLSYSSNFTNPMSCCNLDTCLASVWAICTHGPCCHQCRLKQKGSVCRPAFDQCDLPEFCTVGIVSASSALSSSSTTAITTTTSTTVVQKNNNSSSSQLNYLVENHKSLCYQGRCPTRHSQCEMIWGEQATEASDYCFHLHNTKTDGACGVQGQHCTIEHAKCGLLQCQGGRPRPVSLEAQSGQPFVTYTEHQGRQFECK</sequence>
<evidence type="ECO:0000313" key="3">
    <source>
        <dbReference type="Proteomes" id="UP000269396"/>
    </source>
</evidence>
<dbReference type="InterPro" id="IPR018358">
    <property type="entry name" value="Disintegrin_CS"/>
</dbReference>
<dbReference type="SMART" id="SM00608">
    <property type="entry name" value="ACR"/>
    <property type="match status" value="1"/>
</dbReference>
<dbReference type="EMBL" id="UZAL01026768">
    <property type="protein sequence ID" value="VDP25847.1"/>
    <property type="molecule type" value="Genomic_DNA"/>
</dbReference>
<dbReference type="Pfam" id="PF01421">
    <property type="entry name" value="Reprolysin"/>
    <property type="match status" value="1"/>
</dbReference>
<reference evidence="2 3" key="1">
    <citation type="submission" date="2018-11" db="EMBL/GenBank/DDBJ databases">
        <authorList>
            <consortium name="Pathogen Informatics"/>
        </authorList>
    </citation>
    <scope>NUCLEOTIDE SEQUENCE [LARGE SCALE GENOMIC DNA]</scope>
    <source>
        <strain>Denwood</strain>
        <strain evidence="3">Zambia</strain>
    </source>
</reference>
<dbReference type="STRING" id="31246.A0A183NS18"/>
<dbReference type="AlphaFoldDB" id="A0A183NS18"/>
<dbReference type="PROSITE" id="PS50214">
    <property type="entry name" value="DISINTEGRIN_2"/>
    <property type="match status" value="1"/>
</dbReference>
<accession>A0A183NS18</accession>
<dbReference type="PANTHER" id="PTHR11905:SF248">
    <property type="entry name" value="DISINTEGRIN AND METALLOPROTEINASE DOMAIN-CONTAINING PROTEIN UNC-71"/>
    <property type="match status" value="1"/>
</dbReference>